<dbReference type="Proteomes" id="UP000655016">
    <property type="component" value="Unassembled WGS sequence"/>
</dbReference>
<accession>A0ABQ1TYI0</accession>
<evidence type="ECO:0000313" key="1">
    <source>
        <dbReference type="EMBL" id="GGF05991.1"/>
    </source>
</evidence>
<dbReference type="RefSeq" id="WP_163393322.1">
    <property type="nucleotide sequence ID" value="NZ_BMKP01000002.1"/>
</dbReference>
<keyword evidence="2" id="KW-1185">Reference proteome</keyword>
<gene>
    <name evidence="1" type="ORF">GCM10011518_14050</name>
</gene>
<organism evidence="1 2">
    <name type="scientific">Flavobacterium limi</name>
    <dbReference type="NCBI Taxonomy" id="2045105"/>
    <lineage>
        <taxon>Bacteria</taxon>
        <taxon>Pseudomonadati</taxon>
        <taxon>Bacteroidota</taxon>
        <taxon>Flavobacteriia</taxon>
        <taxon>Flavobacteriales</taxon>
        <taxon>Flavobacteriaceae</taxon>
        <taxon>Flavobacterium</taxon>
    </lineage>
</organism>
<evidence type="ECO:0008006" key="3">
    <source>
        <dbReference type="Google" id="ProtNLM"/>
    </source>
</evidence>
<dbReference type="Gene3D" id="1.20.120.330">
    <property type="entry name" value="Nucleotidyltransferases domain 2"/>
    <property type="match status" value="1"/>
</dbReference>
<comment type="caution">
    <text evidence="1">The sequence shown here is derived from an EMBL/GenBank/DDBJ whole genome shotgun (WGS) entry which is preliminary data.</text>
</comment>
<reference evidence="2" key="1">
    <citation type="journal article" date="2019" name="Int. J. Syst. Evol. Microbiol.">
        <title>The Global Catalogue of Microorganisms (GCM) 10K type strain sequencing project: providing services to taxonomists for standard genome sequencing and annotation.</title>
        <authorList>
            <consortium name="The Broad Institute Genomics Platform"/>
            <consortium name="The Broad Institute Genome Sequencing Center for Infectious Disease"/>
            <person name="Wu L."/>
            <person name="Ma J."/>
        </authorList>
    </citation>
    <scope>NUCLEOTIDE SEQUENCE [LARGE SCALE GENOMIC DNA]</scope>
    <source>
        <strain evidence="2">CGMCC 1.16060</strain>
    </source>
</reference>
<name>A0ABQ1TYI0_9FLAO</name>
<protein>
    <recommendedName>
        <fullName evidence="3">Abortive infection protein, AbiV family</fullName>
    </recommendedName>
</protein>
<proteinExistence type="predicted"/>
<dbReference type="EMBL" id="BMKP01000002">
    <property type="protein sequence ID" value="GGF05991.1"/>
    <property type="molecule type" value="Genomic_DNA"/>
</dbReference>
<evidence type="ECO:0000313" key="2">
    <source>
        <dbReference type="Proteomes" id="UP000655016"/>
    </source>
</evidence>
<sequence>MNRIEFLQQKEVKELITGHIKTAAIYCFGRHANTYSSSRMLYPDKEVQKQHIHLYLLVFVYETIENAASDISDKIKTKTAGALTATILMHHVQSLKNLCHDQQFFFWKIMQQAELLFQDSSNPPYLNSSESPKRNVKATAHYVANRKSISATLWNWVYNDDDPLSLDEVKMAALHQITEQTCLSLIRVFMGYTPNHFALGYLFMLCEYFTTITADFFPRQTQEDKSMFRLLSQQPCMLRFSKFNDVDYLYYQLLEQRCGKFREQADILIQNEIDRLREAENNIEQPNQ</sequence>